<keyword evidence="4" id="KW-0548">Nucleotidyltransferase</keyword>
<dbReference type="AlphaFoldDB" id="A0A1V4QDT1"/>
<evidence type="ECO:0000256" key="2">
    <source>
        <dbReference type="ARBA" id="ARBA00022649"/>
    </source>
</evidence>
<dbReference type="InterPro" id="IPR002934">
    <property type="entry name" value="Polymerase_NTP_transf_dom"/>
</dbReference>
<keyword evidence="5" id="KW-0479">Metal-binding</keyword>
<dbReference type="InterPro" id="IPR052038">
    <property type="entry name" value="Type-VII_TA_antitoxin"/>
</dbReference>
<evidence type="ECO:0000256" key="3">
    <source>
        <dbReference type="ARBA" id="ARBA00022679"/>
    </source>
</evidence>
<dbReference type="Pfam" id="PF01909">
    <property type="entry name" value="NTP_transf_2"/>
    <property type="match status" value="1"/>
</dbReference>
<evidence type="ECO:0000313" key="12">
    <source>
        <dbReference type="Proteomes" id="UP000191663"/>
    </source>
</evidence>
<dbReference type="SUPFAM" id="SSF81301">
    <property type="entry name" value="Nucleotidyltransferase"/>
    <property type="match status" value="1"/>
</dbReference>
<comment type="similarity">
    <text evidence="9">Belongs to the MntA antitoxin family.</text>
</comment>
<keyword evidence="6" id="KW-0547">Nucleotide-binding</keyword>
<dbReference type="GO" id="GO:0005524">
    <property type="term" value="F:ATP binding"/>
    <property type="evidence" value="ECO:0007669"/>
    <property type="project" value="UniProtKB-KW"/>
</dbReference>
<accession>A0A1V4QDT1</accession>
<dbReference type="GO" id="GO:0016779">
    <property type="term" value="F:nucleotidyltransferase activity"/>
    <property type="evidence" value="ECO:0007669"/>
    <property type="project" value="UniProtKB-KW"/>
</dbReference>
<proteinExistence type="inferred from homology"/>
<protein>
    <submittedName>
        <fullName evidence="11">Nucleotidyltransferase</fullName>
    </submittedName>
</protein>
<evidence type="ECO:0000256" key="4">
    <source>
        <dbReference type="ARBA" id="ARBA00022695"/>
    </source>
</evidence>
<evidence type="ECO:0000256" key="1">
    <source>
        <dbReference type="ARBA" id="ARBA00001946"/>
    </source>
</evidence>
<keyword evidence="7" id="KW-0067">ATP-binding</keyword>
<dbReference type="GO" id="GO:0046872">
    <property type="term" value="F:metal ion binding"/>
    <property type="evidence" value="ECO:0007669"/>
    <property type="project" value="UniProtKB-KW"/>
</dbReference>
<sequence>MKTIEEIKKILTVHKKEMMRLYKIKEIEIFGSYVRNEQKKRSDVDIIIDFYEVPDLFKFIEIEEYLENLLGIKVDLVRKPVLRAELKDKILSEAVKI</sequence>
<evidence type="ECO:0000256" key="6">
    <source>
        <dbReference type="ARBA" id="ARBA00022741"/>
    </source>
</evidence>
<reference evidence="12" key="1">
    <citation type="submission" date="2017-01" db="EMBL/GenBank/DDBJ databases">
        <title>Novel pathways for hydrocarbon cycling and metabolic interdependencies in hydrothermal sediment communities.</title>
        <authorList>
            <person name="Dombrowski N."/>
            <person name="Seitz K."/>
            <person name="Teske A."/>
            <person name="Baker B."/>
        </authorList>
    </citation>
    <scope>NUCLEOTIDE SEQUENCE [LARGE SCALE GENOMIC DNA]</scope>
</reference>
<comment type="cofactor">
    <cofactor evidence="1">
        <name>Mg(2+)</name>
        <dbReference type="ChEBI" id="CHEBI:18420"/>
    </cofactor>
</comment>
<evidence type="ECO:0000256" key="8">
    <source>
        <dbReference type="ARBA" id="ARBA00022842"/>
    </source>
</evidence>
<keyword evidence="3 11" id="KW-0808">Transferase</keyword>
<evidence type="ECO:0000256" key="9">
    <source>
        <dbReference type="ARBA" id="ARBA00038276"/>
    </source>
</evidence>
<evidence type="ECO:0000256" key="5">
    <source>
        <dbReference type="ARBA" id="ARBA00022723"/>
    </source>
</evidence>
<name>A0A1V4QDT1_UNCW3</name>
<dbReference type="PANTHER" id="PTHR33571:SF19">
    <property type="entry name" value="PROTEIN ADENYLYLTRANSFERASE MJ0128-RELATED"/>
    <property type="match status" value="1"/>
</dbReference>
<keyword evidence="2" id="KW-1277">Toxin-antitoxin system</keyword>
<dbReference type="InterPro" id="IPR043519">
    <property type="entry name" value="NT_sf"/>
</dbReference>
<dbReference type="EMBL" id="MUKB01000117">
    <property type="protein sequence ID" value="OPX17494.1"/>
    <property type="molecule type" value="Genomic_DNA"/>
</dbReference>
<dbReference type="Gene3D" id="3.30.460.10">
    <property type="entry name" value="Beta Polymerase, domain 2"/>
    <property type="match status" value="1"/>
</dbReference>
<evidence type="ECO:0000313" key="11">
    <source>
        <dbReference type="EMBL" id="OPX17494.1"/>
    </source>
</evidence>
<feature type="domain" description="Polymerase nucleotidyl transferase" evidence="10">
    <location>
        <begin position="14"/>
        <end position="96"/>
    </location>
</feature>
<evidence type="ECO:0000259" key="10">
    <source>
        <dbReference type="Pfam" id="PF01909"/>
    </source>
</evidence>
<organism evidence="11 12">
    <name type="scientific">candidate division WOR-3 bacterium 4484_100</name>
    <dbReference type="NCBI Taxonomy" id="1936077"/>
    <lineage>
        <taxon>Bacteria</taxon>
        <taxon>Bacteria division WOR-3</taxon>
    </lineage>
</organism>
<dbReference type="PANTHER" id="PTHR33571">
    <property type="entry name" value="SSL8005 PROTEIN"/>
    <property type="match status" value="1"/>
</dbReference>
<evidence type="ECO:0000256" key="7">
    <source>
        <dbReference type="ARBA" id="ARBA00022840"/>
    </source>
</evidence>
<gene>
    <name evidence="11" type="ORF">BXT86_06225</name>
</gene>
<dbReference type="Proteomes" id="UP000191663">
    <property type="component" value="Unassembled WGS sequence"/>
</dbReference>
<dbReference type="CDD" id="cd05403">
    <property type="entry name" value="NT_KNTase_like"/>
    <property type="match status" value="1"/>
</dbReference>
<keyword evidence="8" id="KW-0460">Magnesium</keyword>
<comment type="caution">
    <text evidence="11">The sequence shown here is derived from an EMBL/GenBank/DDBJ whole genome shotgun (WGS) entry which is preliminary data.</text>
</comment>